<keyword evidence="3" id="KW-0378">Hydrolase</keyword>
<dbReference type="EMBL" id="AKJY01000023">
    <property type="protein sequence ID" value="EJL73329.1"/>
    <property type="molecule type" value="Genomic_DNA"/>
</dbReference>
<reference evidence="3 4" key="1">
    <citation type="journal article" date="2012" name="J. Bacteriol.">
        <title>Twenty-one genome sequences from Pseudomonas species and 19 genome sequences from diverse bacteria isolated from the rhizosphere and endosphere of Populus deltoides.</title>
        <authorList>
            <person name="Brown S.D."/>
            <person name="Utturkar S.M."/>
            <person name="Klingeman D.M."/>
            <person name="Johnson C.M."/>
            <person name="Martin S.L."/>
            <person name="Land M.L."/>
            <person name="Lu T.Y."/>
            <person name="Schadt C.W."/>
            <person name="Doktycz M.J."/>
            <person name="Pelletier D.A."/>
        </authorList>
    </citation>
    <scope>NUCLEOTIDE SEQUENCE [LARGE SCALE GENOMIC DNA]</scope>
    <source>
        <strain evidence="3 4">CF314</strain>
    </source>
</reference>
<dbReference type="PANTHER" id="PTHR37017:SF11">
    <property type="entry name" value="ESTERASE_LIPASE_THIOESTERASE DOMAIN-CONTAINING PROTEIN"/>
    <property type="match status" value="1"/>
</dbReference>
<dbReference type="RefSeq" id="WP_007842416.1">
    <property type="nucleotide sequence ID" value="NZ_AKJY01000023.1"/>
</dbReference>
<accession>J3CKB9</accession>
<dbReference type="GO" id="GO:0016787">
    <property type="term" value="F:hydrolase activity"/>
    <property type="evidence" value="ECO:0007669"/>
    <property type="project" value="UniProtKB-KW"/>
</dbReference>
<keyword evidence="1" id="KW-0732">Signal</keyword>
<evidence type="ECO:0000313" key="3">
    <source>
        <dbReference type="EMBL" id="EJL73329.1"/>
    </source>
</evidence>
<dbReference type="PATRIC" id="fig|1144316.3.peg.1588"/>
<dbReference type="InterPro" id="IPR000073">
    <property type="entry name" value="AB_hydrolase_1"/>
</dbReference>
<keyword evidence="3" id="KW-0012">Acyltransferase</keyword>
<evidence type="ECO:0000313" key="4">
    <source>
        <dbReference type="Proteomes" id="UP000007509"/>
    </source>
</evidence>
<protein>
    <submittedName>
        <fullName evidence="3">Putative hydrolase or acyltransferase of alpha/beta superfamily</fullName>
    </submittedName>
</protein>
<gene>
    <name evidence="3" type="ORF">PMI13_01582</name>
</gene>
<dbReference type="Proteomes" id="UP000007509">
    <property type="component" value="Unassembled WGS sequence"/>
</dbReference>
<comment type="caution">
    <text evidence="3">The sequence shown here is derived from an EMBL/GenBank/DDBJ whole genome shotgun (WGS) entry which is preliminary data.</text>
</comment>
<evidence type="ECO:0000256" key="1">
    <source>
        <dbReference type="SAM" id="SignalP"/>
    </source>
</evidence>
<dbReference type="PRINTS" id="PR00111">
    <property type="entry name" value="ABHYDROLASE"/>
</dbReference>
<dbReference type="GO" id="GO:0016746">
    <property type="term" value="F:acyltransferase activity"/>
    <property type="evidence" value="ECO:0007669"/>
    <property type="project" value="UniProtKB-KW"/>
</dbReference>
<keyword evidence="3" id="KW-0808">Transferase</keyword>
<sequence length="265" mass="29266">MKTKFIMTAILILFFIGSKASTYSSKEKNTFVIVHGAWSKASDWDNVSNSLKTKGYNVLMVNLPGHGDDKTPMNSITLQTYVDAVKKVIGTKEEIILVGHSFGGIVISQVAEEIPQQIKKLIYIAAYIPKNGESLFSIAQTDTQSHIGKYLKINESEGYVQIAKEGVIDVFAADAPKPIGEYIASNIQPEPLTPLATPVKLSNSRFGKIKKTAILTTEDHTISIALQEKMAKEANIENQLFMKSSHTPFIAHTEKLIHFLLEEAK</sequence>
<name>J3CKB9_9FLAO</name>
<organism evidence="3 4">
    <name type="scientific">Chryseobacterium populi</name>
    <dbReference type="NCBI Taxonomy" id="1144316"/>
    <lineage>
        <taxon>Bacteria</taxon>
        <taxon>Pseudomonadati</taxon>
        <taxon>Bacteroidota</taxon>
        <taxon>Flavobacteriia</taxon>
        <taxon>Flavobacteriales</taxon>
        <taxon>Weeksellaceae</taxon>
        <taxon>Chryseobacterium group</taxon>
        <taxon>Chryseobacterium</taxon>
    </lineage>
</organism>
<feature type="signal peptide" evidence="1">
    <location>
        <begin position="1"/>
        <end position="20"/>
    </location>
</feature>
<keyword evidence="4" id="KW-1185">Reference proteome</keyword>
<dbReference type="InterPro" id="IPR052897">
    <property type="entry name" value="Sec-Metab_Biosynth_Hydrolase"/>
</dbReference>
<feature type="chain" id="PRO_5003764826" evidence="1">
    <location>
        <begin position="21"/>
        <end position="265"/>
    </location>
</feature>
<dbReference type="Pfam" id="PF12697">
    <property type="entry name" value="Abhydrolase_6"/>
    <property type="match status" value="1"/>
</dbReference>
<feature type="domain" description="AB hydrolase-1" evidence="2">
    <location>
        <begin position="31"/>
        <end position="254"/>
    </location>
</feature>
<dbReference type="Gene3D" id="3.40.50.1820">
    <property type="entry name" value="alpha/beta hydrolase"/>
    <property type="match status" value="1"/>
</dbReference>
<proteinExistence type="predicted"/>
<dbReference type="SUPFAM" id="SSF53474">
    <property type="entry name" value="alpha/beta-Hydrolases"/>
    <property type="match status" value="1"/>
</dbReference>
<dbReference type="InterPro" id="IPR029058">
    <property type="entry name" value="AB_hydrolase_fold"/>
</dbReference>
<dbReference type="PANTHER" id="PTHR37017">
    <property type="entry name" value="AB HYDROLASE-1 DOMAIN-CONTAINING PROTEIN-RELATED"/>
    <property type="match status" value="1"/>
</dbReference>
<dbReference type="AlphaFoldDB" id="J3CKB9"/>
<evidence type="ECO:0000259" key="2">
    <source>
        <dbReference type="Pfam" id="PF12697"/>
    </source>
</evidence>